<keyword evidence="4 11" id="KW-0808">Transferase</keyword>
<comment type="subcellular location">
    <subcellularLocation>
        <location evidence="11">Cytoplasm</location>
    </subcellularLocation>
</comment>
<proteinExistence type="inferred from homology"/>
<evidence type="ECO:0000256" key="2">
    <source>
        <dbReference type="ARBA" id="ARBA00004906"/>
    </source>
</evidence>
<dbReference type="Gene3D" id="3.30.40.10">
    <property type="entry name" value="Zinc/RING finger domain, C3HC4 (zinc finger)"/>
    <property type="match status" value="1"/>
</dbReference>
<dbReference type="GO" id="GO:0005737">
    <property type="term" value="C:cytoplasm"/>
    <property type="evidence" value="ECO:0007669"/>
    <property type="project" value="UniProtKB-SubCell"/>
</dbReference>
<dbReference type="SUPFAM" id="SSF57850">
    <property type="entry name" value="RING/U-box"/>
    <property type="match status" value="1"/>
</dbReference>
<evidence type="ECO:0000256" key="1">
    <source>
        <dbReference type="ARBA" id="ARBA00000900"/>
    </source>
</evidence>
<evidence type="ECO:0000256" key="5">
    <source>
        <dbReference type="ARBA" id="ARBA00022723"/>
    </source>
</evidence>
<dbReference type="InterPro" id="IPR018957">
    <property type="entry name" value="Znf_C3HC4_RING-type"/>
</dbReference>
<dbReference type="Proteomes" id="UP000694557">
    <property type="component" value="Unassembled WGS sequence"/>
</dbReference>
<dbReference type="UniPathway" id="UPA00143"/>
<evidence type="ECO:0000259" key="13">
    <source>
        <dbReference type="PROSITE" id="PS50089"/>
    </source>
</evidence>
<dbReference type="Gene3D" id="3.30.720.50">
    <property type="match status" value="2"/>
</dbReference>
<feature type="domain" description="WWE" evidence="14">
    <location>
        <begin position="1"/>
        <end position="77"/>
    </location>
</feature>
<evidence type="ECO:0000256" key="3">
    <source>
        <dbReference type="ARBA" id="ARBA00009413"/>
    </source>
</evidence>
<gene>
    <name evidence="15" type="primary">DTX4</name>
    <name evidence="15" type="synonym">LOC109906553</name>
</gene>
<feature type="domain" description="RING-type" evidence="13">
    <location>
        <begin position="492"/>
        <end position="553"/>
    </location>
</feature>
<dbReference type="AlphaFoldDB" id="A0A8C7I059"/>
<keyword evidence="16" id="KW-1185">Reference proteome</keyword>
<evidence type="ECO:0000256" key="9">
    <source>
        <dbReference type="ARBA" id="ARBA00022976"/>
    </source>
</evidence>
<keyword evidence="8 11" id="KW-0862">Zinc</keyword>
<comment type="pathway">
    <text evidence="2 11">Protein modification; protein ubiquitination.</text>
</comment>
<accession>A0A8C7I059</accession>
<dbReference type="SMART" id="SM00678">
    <property type="entry name" value="WWE"/>
    <property type="match status" value="2"/>
</dbReference>
<evidence type="ECO:0000256" key="7">
    <source>
        <dbReference type="ARBA" id="ARBA00022771"/>
    </source>
</evidence>
<sequence>MLLASAVVVWEWLNEHGRWRPYSPAVSHHIEAVIRNDPRGGSVVLGQVDSRLSPYIIDLHSMHQFRQDTGTLRPVRRSFYDPTSAPGQGWLWEWENDTGSWTAYDTEVGIAIQAARDRQQPWLDLAPLGFCYLIDFQSMTQINGQTQRCRRIQRRSDLAYPLVSGPLPKTHHAWGPSPAGLPGVGVSGVGMGNGNGSAYPSGALPASAITSLGQPCACQQCMLVLSVKAGAMATAHTLGRRPPQNKPHSPKLGGGYSAMGGSYSLTLPRPPSSMARSLSPHRTSAGGATGGVGVGGGFAHSLSLLGSATAALSLTSTRPPPPPLPPLPPPPPPPPSSIASTSSTPSPSARVLGPVSSAAAACAAPLPPRASLAGLSRPALQRIAMAQSRALIASGVPTVPVKNLNGSSPVHPALAGITGILMSAAGLPVCLTRPPKLVLHPPPVSKSDIKPVPGLGHCCRKTTKKQARKGKTPEEVVKRYLQKVRNPPEEDCTICMEALAGPSGYKGPGVGGIQRAESVGRLAQCGHQYHLQCLVAMYNNGNKDGSLQCPTCKTIYGVKTGNQPPGKMEYHYLYSNPFHLFPGREGTQGQHQLTSCLLLLLVAWDRRLIFSVGTSSTTGESDTVIWNEVHHKTEFGSNLTGHGYPDPGHLDNVLEELKAQGITEEECLPRD</sequence>
<evidence type="ECO:0000259" key="14">
    <source>
        <dbReference type="PROSITE" id="PS50918"/>
    </source>
</evidence>
<dbReference type="InterPro" id="IPR039398">
    <property type="entry name" value="Deltex_fam"/>
</dbReference>
<dbReference type="InterPro" id="IPR039399">
    <property type="entry name" value="Deltex_C_sf"/>
</dbReference>
<dbReference type="InterPro" id="IPR018123">
    <property type="entry name" value="WWE-dom_subgr"/>
</dbReference>
<dbReference type="GO" id="GO:0007219">
    <property type="term" value="P:Notch signaling pathway"/>
    <property type="evidence" value="ECO:0007669"/>
    <property type="project" value="UniProtKB-KW"/>
</dbReference>
<comment type="catalytic activity">
    <reaction evidence="1 11">
        <text>S-ubiquitinyl-[E2 ubiquitin-conjugating enzyme]-L-cysteine + [acceptor protein]-L-lysine = [E2 ubiquitin-conjugating enzyme]-L-cysteine + N(6)-ubiquitinyl-[acceptor protein]-L-lysine.</text>
        <dbReference type="EC" id="2.3.2.27"/>
    </reaction>
</comment>
<reference evidence="15" key="1">
    <citation type="submission" date="2025-08" db="UniProtKB">
        <authorList>
            <consortium name="Ensembl"/>
        </authorList>
    </citation>
    <scope>IDENTIFICATION</scope>
</reference>
<dbReference type="Pfam" id="PF02825">
    <property type="entry name" value="WWE"/>
    <property type="match status" value="2"/>
</dbReference>
<evidence type="ECO:0000256" key="6">
    <source>
        <dbReference type="ARBA" id="ARBA00022737"/>
    </source>
</evidence>
<dbReference type="EC" id="2.3.2.27" evidence="11"/>
<evidence type="ECO:0000256" key="12">
    <source>
        <dbReference type="SAM" id="MobiDB-lite"/>
    </source>
</evidence>
<keyword evidence="9" id="KW-0914">Notch signaling pathway</keyword>
<evidence type="ECO:0000256" key="11">
    <source>
        <dbReference type="RuleBase" id="RU367105"/>
    </source>
</evidence>
<evidence type="ECO:0000313" key="15">
    <source>
        <dbReference type="Ensembl" id="ENSOKIP00005063898.1"/>
    </source>
</evidence>
<feature type="compositionally biased region" description="Pro residues" evidence="12">
    <location>
        <begin position="318"/>
        <end position="336"/>
    </location>
</feature>
<dbReference type="FunFam" id="3.30.40.10:FF:000097">
    <property type="entry name" value="E3 ubiquitin-protein ligase DTX4"/>
    <property type="match status" value="1"/>
</dbReference>
<feature type="compositionally biased region" description="Low complexity" evidence="12">
    <location>
        <begin position="337"/>
        <end position="352"/>
    </location>
</feature>
<dbReference type="Pfam" id="PF00097">
    <property type="entry name" value="zf-C3HC4"/>
    <property type="match status" value="1"/>
</dbReference>
<feature type="region of interest" description="Disordered" evidence="12">
    <location>
        <begin position="237"/>
        <end position="289"/>
    </location>
</feature>
<dbReference type="Pfam" id="PF18102">
    <property type="entry name" value="DTC"/>
    <property type="match status" value="1"/>
</dbReference>
<dbReference type="PANTHER" id="PTHR12622">
    <property type="entry name" value="DELTEX-RELATED"/>
    <property type="match status" value="1"/>
</dbReference>
<keyword evidence="5 11" id="KW-0479">Metal-binding</keyword>
<dbReference type="PROSITE" id="PS50918">
    <property type="entry name" value="WWE"/>
    <property type="match status" value="2"/>
</dbReference>
<dbReference type="GeneTree" id="ENSGT00940000157122"/>
<dbReference type="SMART" id="SM00184">
    <property type="entry name" value="RING"/>
    <property type="match status" value="1"/>
</dbReference>
<dbReference type="Gene3D" id="3.30.390.130">
    <property type="match status" value="1"/>
</dbReference>
<dbReference type="Ensembl" id="ENSOKIT00005067918.1">
    <property type="protein sequence ID" value="ENSOKIP00005063898.1"/>
    <property type="gene ID" value="ENSOKIG00005027384.1"/>
</dbReference>
<reference evidence="15" key="2">
    <citation type="submission" date="2025-09" db="UniProtKB">
        <authorList>
            <consortium name="Ensembl"/>
        </authorList>
    </citation>
    <scope>IDENTIFICATION</scope>
</reference>
<keyword evidence="7 10" id="KW-0863">Zinc-finger</keyword>
<dbReference type="GO" id="GO:0061630">
    <property type="term" value="F:ubiquitin protein ligase activity"/>
    <property type="evidence" value="ECO:0007669"/>
    <property type="project" value="UniProtKB-UniRule"/>
</dbReference>
<dbReference type="InterPro" id="IPR004170">
    <property type="entry name" value="WWE_dom"/>
</dbReference>
<dbReference type="InterPro" id="IPR037197">
    <property type="entry name" value="WWE_dom_sf"/>
</dbReference>
<keyword evidence="6" id="KW-0677">Repeat</keyword>
<evidence type="ECO:0000313" key="16">
    <source>
        <dbReference type="Proteomes" id="UP000694557"/>
    </source>
</evidence>
<dbReference type="SUPFAM" id="SSF117839">
    <property type="entry name" value="WWE domain"/>
    <property type="match status" value="2"/>
</dbReference>
<comment type="similarity">
    <text evidence="3 11">Belongs to the Deltex family.</text>
</comment>
<dbReference type="GO" id="GO:0016567">
    <property type="term" value="P:protein ubiquitination"/>
    <property type="evidence" value="ECO:0007669"/>
    <property type="project" value="UniProtKB-UniRule"/>
</dbReference>
<dbReference type="GO" id="GO:0008270">
    <property type="term" value="F:zinc ion binding"/>
    <property type="evidence" value="ECO:0007669"/>
    <property type="project" value="UniProtKB-KW"/>
</dbReference>
<evidence type="ECO:0000256" key="8">
    <source>
        <dbReference type="ARBA" id="ARBA00022833"/>
    </source>
</evidence>
<dbReference type="InterPro" id="IPR001841">
    <property type="entry name" value="Znf_RING"/>
</dbReference>
<evidence type="ECO:0000256" key="10">
    <source>
        <dbReference type="PROSITE-ProRule" id="PRU00175"/>
    </source>
</evidence>
<protein>
    <recommendedName>
        <fullName evidence="11">E3 ubiquitin-protein ligase</fullName>
        <ecNumber evidence="11">2.3.2.27</ecNumber>
    </recommendedName>
</protein>
<evidence type="ECO:0000256" key="4">
    <source>
        <dbReference type="ARBA" id="ARBA00022679"/>
    </source>
</evidence>
<dbReference type="InterPro" id="IPR039396">
    <property type="entry name" value="Deltex_C"/>
</dbReference>
<keyword evidence="11" id="KW-0963">Cytoplasm</keyword>
<dbReference type="PROSITE" id="PS50089">
    <property type="entry name" value="ZF_RING_2"/>
    <property type="match status" value="1"/>
</dbReference>
<name>A0A8C7I059_ONCKI</name>
<feature type="region of interest" description="Disordered" evidence="12">
    <location>
        <begin position="313"/>
        <end position="352"/>
    </location>
</feature>
<dbReference type="InterPro" id="IPR013083">
    <property type="entry name" value="Znf_RING/FYVE/PHD"/>
</dbReference>
<feature type="domain" description="WWE" evidence="14">
    <location>
        <begin position="78"/>
        <end position="154"/>
    </location>
</feature>
<organism evidence="15 16">
    <name type="scientific">Oncorhynchus kisutch</name>
    <name type="common">Coho salmon</name>
    <name type="synonym">Salmo kisutch</name>
    <dbReference type="NCBI Taxonomy" id="8019"/>
    <lineage>
        <taxon>Eukaryota</taxon>
        <taxon>Metazoa</taxon>
        <taxon>Chordata</taxon>
        <taxon>Craniata</taxon>
        <taxon>Vertebrata</taxon>
        <taxon>Euteleostomi</taxon>
        <taxon>Actinopterygii</taxon>
        <taxon>Neopterygii</taxon>
        <taxon>Teleostei</taxon>
        <taxon>Protacanthopterygii</taxon>
        <taxon>Salmoniformes</taxon>
        <taxon>Salmonidae</taxon>
        <taxon>Salmoninae</taxon>
        <taxon>Oncorhynchus</taxon>
    </lineage>
</organism>